<evidence type="ECO:0000256" key="3">
    <source>
        <dbReference type="ARBA" id="ARBA00022679"/>
    </source>
</evidence>
<evidence type="ECO:0000313" key="6">
    <source>
        <dbReference type="EMBL" id="MEA3570825.1"/>
    </source>
</evidence>
<feature type="region of interest" description="Disordered" evidence="4">
    <location>
        <begin position="401"/>
        <end position="524"/>
    </location>
</feature>
<evidence type="ECO:0000256" key="4">
    <source>
        <dbReference type="SAM" id="MobiDB-lite"/>
    </source>
</evidence>
<protein>
    <submittedName>
        <fullName evidence="6">Glycosyltransferase</fullName>
        <ecNumber evidence="6">2.4.-.-</ecNumber>
    </submittedName>
</protein>
<accession>A0ABU5PLK0</accession>
<gene>
    <name evidence="6" type="ORF">U9M73_12595</name>
</gene>
<name>A0ABU5PLK0_9BACL</name>
<dbReference type="EMBL" id="JAYERP010000001">
    <property type="protein sequence ID" value="MEA3570825.1"/>
    <property type="molecule type" value="Genomic_DNA"/>
</dbReference>
<dbReference type="CDD" id="cd03801">
    <property type="entry name" value="GT4_PimA-like"/>
    <property type="match status" value="1"/>
</dbReference>
<dbReference type="InterPro" id="IPR001296">
    <property type="entry name" value="Glyco_trans_1"/>
</dbReference>
<sequence>MSDKKKLLLFSHVCNSRNVTGAEKLLLFSARKLSAYYDCTIVVPRQGSLSVLANRYGIRTLLCDNSLLYGMCSPHSGLSGEFHAIAWSDSVQRTIGLLQEEQPDAVLVNTSVNVSPAIAAKQLGIPVIWQITEVIASNEFTAEAVNLIDRYSDLIVGISESALLPFFGTQAMHKTVLLYPSWNPEDIHPELWPTQRWHRRAQWKIKPSEVLVGYISSYLIPEKGADHFIGAALNLVHRFPAAKFVIIGAEVQPEYYRSLKRAVQGSPHSQRFIFVSMENHVESAFSAMDIVVVPGILPEGFGLTALEAMIFGKPVVAYASGGLREILESTGSGAYLVPTGDSVGLAEKCAELLSSMEMSRSVGERNRAQVEVVFGPAAYELRLQGLVQRMQGLSGVAVPLPEPAPTAPSPDAAEFRGSGVGAVPIGKAPAGAASPSGRRRRVKLKRAKLRKRRSGTGRSLTARRGGKRRASKNTRRRVARARKNHRSRGTGRARKMNRNRRPAGRRTGTTRKQRVRKRQKSTRR</sequence>
<dbReference type="SUPFAM" id="SSF53756">
    <property type="entry name" value="UDP-Glycosyltransferase/glycogen phosphorylase"/>
    <property type="match status" value="1"/>
</dbReference>
<comment type="similarity">
    <text evidence="1">Belongs to the glycosyltransferase group 1 family. Glycosyltransferase 4 subfamily.</text>
</comment>
<dbReference type="Pfam" id="PF00534">
    <property type="entry name" value="Glycos_transf_1"/>
    <property type="match status" value="1"/>
</dbReference>
<dbReference type="EC" id="2.4.-.-" evidence="6"/>
<dbReference type="Gene3D" id="3.40.50.2000">
    <property type="entry name" value="Glycogen Phosphorylase B"/>
    <property type="match status" value="2"/>
</dbReference>
<dbReference type="RefSeq" id="WP_232282283.1">
    <property type="nucleotide sequence ID" value="NZ_CBCSKM010000015.1"/>
</dbReference>
<keyword evidence="3 6" id="KW-0808">Transferase</keyword>
<comment type="caution">
    <text evidence="6">The sequence shown here is derived from an EMBL/GenBank/DDBJ whole genome shotgun (WGS) entry which is preliminary data.</text>
</comment>
<evidence type="ECO:0000313" key="7">
    <source>
        <dbReference type="Proteomes" id="UP001292216"/>
    </source>
</evidence>
<dbReference type="GO" id="GO:0016757">
    <property type="term" value="F:glycosyltransferase activity"/>
    <property type="evidence" value="ECO:0007669"/>
    <property type="project" value="UniProtKB-KW"/>
</dbReference>
<organism evidence="6 7">
    <name type="scientific">Paenibacillus phoenicis</name>
    <dbReference type="NCBI Taxonomy" id="554117"/>
    <lineage>
        <taxon>Bacteria</taxon>
        <taxon>Bacillati</taxon>
        <taxon>Bacillota</taxon>
        <taxon>Bacilli</taxon>
        <taxon>Bacillales</taxon>
        <taxon>Paenibacillaceae</taxon>
        <taxon>Paenibacillus</taxon>
    </lineage>
</organism>
<feature type="domain" description="Glycosyl transferase family 1" evidence="5">
    <location>
        <begin position="198"/>
        <end position="368"/>
    </location>
</feature>
<keyword evidence="7" id="KW-1185">Reference proteome</keyword>
<reference evidence="6 7" key="1">
    <citation type="submission" date="2023-12" db="EMBL/GenBank/DDBJ databases">
        <title>Whole genome sequencing of Paenibacillus phoenicis isolated from the Phoenix Mars Lander spacecraft assembly facility.</title>
        <authorList>
            <person name="Garcia A."/>
            <person name="Venkateswaran K."/>
        </authorList>
    </citation>
    <scope>NUCLEOTIDE SEQUENCE [LARGE SCALE GENOMIC DNA]</scope>
    <source>
        <strain evidence="6 7">3PO2SA</strain>
    </source>
</reference>
<proteinExistence type="inferred from homology"/>
<evidence type="ECO:0000256" key="1">
    <source>
        <dbReference type="ARBA" id="ARBA00009481"/>
    </source>
</evidence>
<evidence type="ECO:0000256" key="2">
    <source>
        <dbReference type="ARBA" id="ARBA00022676"/>
    </source>
</evidence>
<keyword evidence="2 6" id="KW-0328">Glycosyltransferase</keyword>
<dbReference type="PANTHER" id="PTHR12526:SF640">
    <property type="entry name" value="COLANIC ACID BIOSYNTHESIS GLYCOSYLTRANSFERASE WCAL-RELATED"/>
    <property type="match status" value="1"/>
</dbReference>
<feature type="compositionally biased region" description="Basic residues" evidence="4">
    <location>
        <begin position="464"/>
        <end position="524"/>
    </location>
</feature>
<feature type="compositionally biased region" description="Basic residues" evidence="4">
    <location>
        <begin position="437"/>
        <end position="455"/>
    </location>
</feature>
<evidence type="ECO:0000259" key="5">
    <source>
        <dbReference type="Pfam" id="PF00534"/>
    </source>
</evidence>
<dbReference type="PANTHER" id="PTHR12526">
    <property type="entry name" value="GLYCOSYLTRANSFERASE"/>
    <property type="match status" value="1"/>
</dbReference>
<dbReference type="Proteomes" id="UP001292216">
    <property type="component" value="Unassembled WGS sequence"/>
</dbReference>